<dbReference type="RefSeq" id="WP_176440269.1">
    <property type="nucleotide sequence ID" value="NZ_FXXQ01000006.1"/>
</dbReference>
<gene>
    <name evidence="1" type="ORF">BOA8489_02134</name>
</gene>
<proteinExistence type="predicted"/>
<dbReference type="AlphaFoldDB" id="A0A238J225"/>
<sequence>MNNVIAFRRPAAHTSAPSILRGATLFLHIKNTSLIAHLAKPQGQRDVKADKANRS</sequence>
<organism evidence="1 2">
    <name type="scientific">Boseongicola aestuarii</name>
    <dbReference type="NCBI Taxonomy" id="1470561"/>
    <lineage>
        <taxon>Bacteria</taxon>
        <taxon>Pseudomonadati</taxon>
        <taxon>Pseudomonadota</taxon>
        <taxon>Alphaproteobacteria</taxon>
        <taxon>Rhodobacterales</taxon>
        <taxon>Paracoccaceae</taxon>
        <taxon>Boseongicola</taxon>
    </lineage>
</organism>
<evidence type="ECO:0000313" key="1">
    <source>
        <dbReference type="EMBL" id="SMX24020.1"/>
    </source>
</evidence>
<reference evidence="1 2" key="1">
    <citation type="submission" date="2017-05" db="EMBL/GenBank/DDBJ databases">
        <authorList>
            <person name="Song R."/>
            <person name="Chenine A.L."/>
            <person name="Ruprecht R.M."/>
        </authorList>
    </citation>
    <scope>NUCLEOTIDE SEQUENCE [LARGE SCALE GENOMIC DNA]</scope>
    <source>
        <strain evidence="1 2">CECT 8489</strain>
    </source>
</reference>
<accession>A0A238J225</accession>
<keyword evidence="2" id="KW-1185">Reference proteome</keyword>
<evidence type="ECO:0000313" key="2">
    <source>
        <dbReference type="Proteomes" id="UP000201838"/>
    </source>
</evidence>
<dbReference type="EMBL" id="FXXQ01000006">
    <property type="protein sequence ID" value="SMX24020.1"/>
    <property type="molecule type" value="Genomic_DNA"/>
</dbReference>
<dbReference type="Proteomes" id="UP000201838">
    <property type="component" value="Unassembled WGS sequence"/>
</dbReference>
<name>A0A238J225_9RHOB</name>
<protein>
    <submittedName>
        <fullName evidence="1">Uncharacterized protein</fullName>
    </submittedName>
</protein>